<feature type="coiled-coil region" evidence="5">
    <location>
        <begin position="261"/>
        <end position="309"/>
    </location>
</feature>
<keyword evidence="5" id="KW-0175">Coiled coil</keyword>
<dbReference type="Gene3D" id="3.30.40.10">
    <property type="entry name" value="Zinc/RING finger domain, C3HC4 (zinc finger)"/>
    <property type="match status" value="1"/>
</dbReference>
<protein>
    <submittedName>
        <fullName evidence="9">RING-type domain-containing protein</fullName>
    </submittedName>
</protein>
<dbReference type="PANTHER" id="PTHR14155">
    <property type="entry name" value="RING FINGER DOMAIN-CONTAINING"/>
    <property type="match status" value="1"/>
</dbReference>
<dbReference type="InterPro" id="IPR013083">
    <property type="entry name" value="Znf_RING/FYVE/PHD"/>
</dbReference>
<dbReference type="InterPro" id="IPR001841">
    <property type="entry name" value="Znf_RING"/>
</dbReference>
<dbReference type="Pfam" id="PF13639">
    <property type="entry name" value="zf-RING_2"/>
    <property type="match status" value="1"/>
</dbReference>
<feature type="compositionally biased region" description="Low complexity" evidence="6">
    <location>
        <begin position="199"/>
        <end position="209"/>
    </location>
</feature>
<dbReference type="CDD" id="cd16448">
    <property type="entry name" value="RING-H2"/>
    <property type="match status" value="1"/>
</dbReference>
<dbReference type="WBParaSite" id="BXY_1200900.1">
    <property type="protein sequence ID" value="BXY_1200900.1"/>
    <property type="gene ID" value="BXY_1200900"/>
</dbReference>
<feature type="domain" description="RING-type" evidence="7">
    <location>
        <begin position="399"/>
        <end position="444"/>
    </location>
</feature>
<dbReference type="SUPFAM" id="SSF46565">
    <property type="entry name" value="Chaperone J-domain"/>
    <property type="match status" value="1"/>
</dbReference>
<dbReference type="PANTHER" id="PTHR14155:SF627">
    <property type="entry name" value="OS06G0192800 PROTEIN"/>
    <property type="match status" value="1"/>
</dbReference>
<dbReference type="Proteomes" id="UP000095284">
    <property type="component" value="Unplaced"/>
</dbReference>
<dbReference type="InterPro" id="IPR053238">
    <property type="entry name" value="RING-H2_zinc_finger"/>
</dbReference>
<evidence type="ECO:0000256" key="3">
    <source>
        <dbReference type="ARBA" id="ARBA00022833"/>
    </source>
</evidence>
<keyword evidence="1" id="KW-0479">Metal-binding</keyword>
<dbReference type="InterPro" id="IPR011016">
    <property type="entry name" value="Znf_RING-CH"/>
</dbReference>
<dbReference type="SMART" id="SM00184">
    <property type="entry name" value="RING"/>
    <property type="match status" value="1"/>
</dbReference>
<name>A0A1I7SG45_BURXY</name>
<evidence type="ECO:0000256" key="4">
    <source>
        <dbReference type="PROSITE-ProRule" id="PRU00175"/>
    </source>
</evidence>
<evidence type="ECO:0000256" key="5">
    <source>
        <dbReference type="SAM" id="Coils"/>
    </source>
</evidence>
<evidence type="ECO:0000256" key="1">
    <source>
        <dbReference type="ARBA" id="ARBA00022723"/>
    </source>
</evidence>
<feature type="region of interest" description="Disordered" evidence="6">
    <location>
        <begin position="1"/>
        <end position="21"/>
    </location>
</feature>
<proteinExistence type="predicted"/>
<feature type="region of interest" description="Disordered" evidence="6">
    <location>
        <begin position="193"/>
        <end position="222"/>
    </location>
</feature>
<organism evidence="8 9">
    <name type="scientific">Bursaphelenchus xylophilus</name>
    <name type="common">Pinewood nematode worm</name>
    <name type="synonym">Aphelenchoides xylophilus</name>
    <dbReference type="NCBI Taxonomy" id="6326"/>
    <lineage>
        <taxon>Eukaryota</taxon>
        <taxon>Metazoa</taxon>
        <taxon>Ecdysozoa</taxon>
        <taxon>Nematoda</taxon>
        <taxon>Chromadorea</taxon>
        <taxon>Rhabditida</taxon>
        <taxon>Tylenchina</taxon>
        <taxon>Tylenchomorpha</taxon>
        <taxon>Aphelenchoidea</taxon>
        <taxon>Aphelenchoididae</taxon>
        <taxon>Bursaphelenchus</taxon>
    </lineage>
</organism>
<dbReference type="SMART" id="SM00744">
    <property type="entry name" value="RINGv"/>
    <property type="match status" value="1"/>
</dbReference>
<dbReference type="InterPro" id="IPR036869">
    <property type="entry name" value="J_dom_sf"/>
</dbReference>
<dbReference type="AlphaFoldDB" id="A0A1I7SG45"/>
<evidence type="ECO:0000256" key="6">
    <source>
        <dbReference type="SAM" id="MobiDB-lite"/>
    </source>
</evidence>
<dbReference type="GO" id="GO:0008270">
    <property type="term" value="F:zinc ion binding"/>
    <property type="evidence" value="ECO:0007669"/>
    <property type="project" value="UniProtKB-KW"/>
</dbReference>
<feature type="compositionally biased region" description="Low complexity" evidence="6">
    <location>
        <begin position="160"/>
        <end position="172"/>
    </location>
</feature>
<evidence type="ECO:0000256" key="2">
    <source>
        <dbReference type="ARBA" id="ARBA00022771"/>
    </source>
</evidence>
<reference evidence="9" key="1">
    <citation type="submission" date="2016-11" db="UniProtKB">
        <authorList>
            <consortium name="WormBaseParasite"/>
        </authorList>
    </citation>
    <scope>IDENTIFICATION</scope>
</reference>
<evidence type="ECO:0000259" key="7">
    <source>
        <dbReference type="PROSITE" id="PS50089"/>
    </source>
</evidence>
<dbReference type="PROSITE" id="PS50089">
    <property type="entry name" value="ZF_RING_2"/>
    <property type="match status" value="1"/>
</dbReference>
<keyword evidence="2 4" id="KW-0863">Zinc-finger</keyword>
<feature type="region of interest" description="Disordered" evidence="6">
    <location>
        <begin position="159"/>
        <end position="180"/>
    </location>
</feature>
<accession>A0A1I7SG45</accession>
<dbReference type="SUPFAM" id="SSF57850">
    <property type="entry name" value="RING/U-box"/>
    <property type="match status" value="1"/>
</dbReference>
<sequence>MAGRLIPIFPDMSGKRNQQKEQNDECRHLFDPSEEDLLTIYSTILALGLINLQSRTQSRWASIRRRAAFRLHPDKSNNPTVATELFKVFQYSCRYLDDLTQAQYEEFIERHRHCRPIPLLDIINFADIPGPSTSAPQDPAMSDAIQELQREVESLRAQNEALTAEASSSTAARHQAEEEAKRLLRQNEQLRKRNEELSAEASSSAAARNQAEEEAQALTDTLNEARRTRRILAEDNERHYRAIQALREASRNQQLAAAEVGAQLTEEINQLSALLQNEEERHRRSLTRLDEAETLAASLRHNLEQEMRRPHKARRQPCPYCNSADHNPLDCTVVVDRSVRRRLIGDRCVNCLGRHDVIRCPSRKTCLHCKQWHHTSLCALGTPHDVPGPSTSRAHEDQCPICLTGDDRPVTRTYCGHLFHQICLDEWITSQLNQHQNPTCPNCRAPLHIDSRHRQPDTSPEEPEEPTF</sequence>
<evidence type="ECO:0000313" key="9">
    <source>
        <dbReference type="WBParaSite" id="BXY_1200900.1"/>
    </source>
</evidence>
<dbReference type="SMART" id="SM01197">
    <property type="entry name" value="FANCL_C"/>
    <property type="match status" value="1"/>
</dbReference>
<evidence type="ECO:0000313" key="8">
    <source>
        <dbReference type="Proteomes" id="UP000095284"/>
    </source>
</evidence>
<keyword evidence="3" id="KW-0862">Zinc</keyword>